<dbReference type="Proteomes" id="UP001054837">
    <property type="component" value="Unassembled WGS sequence"/>
</dbReference>
<proteinExistence type="predicted"/>
<evidence type="ECO:0000313" key="2">
    <source>
        <dbReference type="Proteomes" id="UP001054837"/>
    </source>
</evidence>
<comment type="caution">
    <text evidence="1">The sequence shown here is derived from an EMBL/GenBank/DDBJ whole genome shotgun (WGS) entry which is preliminary data.</text>
</comment>
<protein>
    <submittedName>
        <fullName evidence="1">Uncharacterized protein</fullName>
    </submittedName>
</protein>
<dbReference type="EMBL" id="BPLQ01003870">
    <property type="protein sequence ID" value="GIY03988.1"/>
    <property type="molecule type" value="Genomic_DNA"/>
</dbReference>
<accession>A0AAV4Q2W8</accession>
<sequence>MESTACVFNISSAECRGKKRANLPMLMCDKHLEEVYGLVLQHKSFEFETNYQIVGGFLKPTEGVFFKTNTVIIPTRKFFDITFRPEDVSNADHYEEFTMNPRILEFWQRALNRHDKQVEDRYKLETARNLSESPKNVNLGPHEGQDKLSKNALTLITSKLTISESQIEKQIKHLDKFTLFTPEKEIALANSGLSTNMQFFYSNCHFSEHKYAEGVALDYLMCNAIYIKDVGLVAMEDISHPSPIVIMGSSTGTPMFYNAFASTVKKDIISRKVTLKDIPEQYGNSKVFRGGSVNCFI</sequence>
<name>A0AAV4Q2W8_9ARAC</name>
<organism evidence="1 2">
    <name type="scientific">Caerostris darwini</name>
    <dbReference type="NCBI Taxonomy" id="1538125"/>
    <lineage>
        <taxon>Eukaryota</taxon>
        <taxon>Metazoa</taxon>
        <taxon>Ecdysozoa</taxon>
        <taxon>Arthropoda</taxon>
        <taxon>Chelicerata</taxon>
        <taxon>Arachnida</taxon>
        <taxon>Araneae</taxon>
        <taxon>Araneomorphae</taxon>
        <taxon>Entelegynae</taxon>
        <taxon>Araneoidea</taxon>
        <taxon>Araneidae</taxon>
        <taxon>Caerostris</taxon>
    </lineage>
</organism>
<gene>
    <name evidence="1" type="primary">AVEN_190116_1</name>
    <name evidence="1" type="ORF">CDAR_304821</name>
</gene>
<keyword evidence="2" id="KW-1185">Reference proteome</keyword>
<evidence type="ECO:0000313" key="1">
    <source>
        <dbReference type="EMBL" id="GIY03988.1"/>
    </source>
</evidence>
<reference evidence="1 2" key="1">
    <citation type="submission" date="2021-06" db="EMBL/GenBank/DDBJ databases">
        <title>Caerostris darwini draft genome.</title>
        <authorList>
            <person name="Kono N."/>
            <person name="Arakawa K."/>
        </authorList>
    </citation>
    <scope>NUCLEOTIDE SEQUENCE [LARGE SCALE GENOMIC DNA]</scope>
</reference>
<dbReference type="AlphaFoldDB" id="A0AAV4Q2W8"/>